<protein>
    <recommendedName>
        <fullName evidence="4 6">dTDP-4-dehydrorhamnose reductase</fullName>
        <ecNumber evidence="3 6">1.1.1.133</ecNumber>
    </recommendedName>
</protein>
<organism evidence="8 9">
    <name type="scientific">Flavihumibacter fluminis</name>
    <dbReference type="NCBI Taxonomy" id="2909236"/>
    <lineage>
        <taxon>Bacteria</taxon>
        <taxon>Pseudomonadati</taxon>
        <taxon>Bacteroidota</taxon>
        <taxon>Chitinophagia</taxon>
        <taxon>Chitinophagales</taxon>
        <taxon>Chitinophagaceae</taxon>
        <taxon>Flavihumibacter</taxon>
    </lineage>
</organism>
<comment type="caution">
    <text evidence="8">The sequence shown here is derived from an EMBL/GenBank/DDBJ whole genome shotgun (WGS) entry which is preliminary data.</text>
</comment>
<dbReference type="RefSeq" id="WP_234865255.1">
    <property type="nucleotide sequence ID" value="NZ_JAKEVY010000002.1"/>
</dbReference>
<evidence type="ECO:0000256" key="2">
    <source>
        <dbReference type="ARBA" id="ARBA00010944"/>
    </source>
</evidence>
<evidence type="ECO:0000313" key="8">
    <source>
        <dbReference type="EMBL" id="MCF1714516.1"/>
    </source>
</evidence>
<dbReference type="CDD" id="cd05254">
    <property type="entry name" value="dTDP_HR_like_SDR_e"/>
    <property type="match status" value="1"/>
</dbReference>
<evidence type="ECO:0000259" key="7">
    <source>
        <dbReference type="Pfam" id="PF04321"/>
    </source>
</evidence>
<evidence type="ECO:0000313" key="9">
    <source>
        <dbReference type="Proteomes" id="UP001200145"/>
    </source>
</evidence>
<keyword evidence="6" id="KW-0521">NADP</keyword>
<proteinExistence type="inferred from homology"/>
<dbReference type="NCBIfam" id="TIGR01214">
    <property type="entry name" value="rmlD"/>
    <property type="match status" value="1"/>
</dbReference>
<sequence>MKKILVTGANGQLGSELQELSVLFQHQYQFLFTDRADFPLEQEKQMADFFAIHQPDFCINCAAYTAVDRAETEREQAMLINGWAVGKIARLCDEYSCRLIHISTDYVFDGNSSVPLAEAAPVNPVNYYGLSKLKGEEQALAFSPSSIIIRTSWVYSSYGNNFVKTMIRLMSERPQIKVVNDQIGAPTYAADLAKAILQIIEFLDTPGGASRPGGIYHYCNSGKISWFDFAQAICQKIHATCEVLPIPSSDYPTPAKRPAFSLMATEKIQRDFGVPVYPWEDSLDTCLLKMQQFLA</sequence>
<dbReference type="Gene3D" id="3.90.25.10">
    <property type="entry name" value="UDP-galactose 4-epimerase, domain 1"/>
    <property type="match status" value="1"/>
</dbReference>
<evidence type="ECO:0000256" key="5">
    <source>
        <dbReference type="ARBA" id="ARBA00048200"/>
    </source>
</evidence>
<comment type="catalytic activity">
    <reaction evidence="5">
        <text>dTDP-beta-L-rhamnose + NADP(+) = dTDP-4-dehydro-beta-L-rhamnose + NADPH + H(+)</text>
        <dbReference type="Rhea" id="RHEA:21796"/>
        <dbReference type="ChEBI" id="CHEBI:15378"/>
        <dbReference type="ChEBI" id="CHEBI:57510"/>
        <dbReference type="ChEBI" id="CHEBI:57783"/>
        <dbReference type="ChEBI" id="CHEBI:58349"/>
        <dbReference type="ChEBI" id="CHEBI:62830"/>
        <dbReference type="EC" id="1.1.1.133"/>
    </reaction>
</comment>
<evidence type="ECO:0000256" key="4">
    <source>
        <dbReference type="ARBA" id="ARBA00017099"/>
    </source>
</evidence>
<dbReference type="InterPro" id="IPR005913">
    <property type="entry name" value="dTDP_dehydrorham_reduct"/>
</dbReference>
<comment type="function">
    <text evidence="6">Catalyzes the reduction of dTDP-6-deoxy-L-lyxo-4-hexulose to yield dTDP-L-rhamnose.</text>
</comment>
<comment type="similarity">
    <text evidence="2 6">Belongs to the dTDP-4-dehydrorhamnose reductase family.</text>
</comment>
<dbReference type="Proteomes" id="UP001200145">
    <property type="component" value="Unassembled WGS sequence"/>
</dbReference>
<dbReference type="InterPro" id="IPR029903">
    <property type="entry name" value="RmlD-like-bd"/>
</dbReference>
<reference evidence="8 9" key="1">
    <citation type="submission" date="2022-01" db="EMBL/GenBank/DDBJ databases">
        <title>Flavihumibacter sp. nov., isolated from sediment of a river.</title>
        <authorList>
            <person name="Liu H."/>
        </authorList>
    </citation>
    <scope>NUCLEOTIDE SEQUENCE [LARGE SCALE GENOMIC DNA]</scope>
    <source>
        <strain evidence="8 9">RY-1</strain>
    </source>
</reference>
<keyword evidence="9" id="KW-1185">Reference proteome</keyword>
<evidence type="ECO:0000256" key="6">
    <source>
        <dbReference type="RuleBase" id="RU364082"/>
    </source>
</evidence>
<accession>A0ABS9BFN0</accession>
<keyword evidence="6 8" id="KW-0560">Oxidoreductase</keyword>
<feature type="domain" description="RmlD-like substrate binding" evidence="7">
    <location>
        <begin position="3"/>
        <end position="290"/>
    </location>
</feature>
<dbReference type="EC" id="1.1.1.133" evidence="3 6"/>
<dbReference type="Gene3D" id="3.40.50.720">
    <property type="entry name" value="NAD(P)-binding Rossmann-like Domain"/>
    <property type="match status" value="1"/>
</dbReference>
<evidence type="ECO:0000256" key="3">
    <source>
        <dbReference type="ARBA" id="ARBA00012929"/>
    </source>
</evidence>
<dbReference type="InterPro" id="IPR036291">
    <property type="entry name" value="NAD(P)-bd_dom_sf"/>
</dbReference>
<dbReference type="EMBL" id="JAKEVY010000002">
    <property type="protein sequence ID" value="MCF1714516.1"/>
    <property type="molecule type" value="Genomic_DNA"/>
</dbReference>
<dbReference type="GO" id="GO:0008831">
    <property type="term" value="F:dTDP-4-dehydrorhamnose reductase activity"/>
    <property type="evidence" value="ECO:0007669"/>
    <property type="project" value="UniProtKB-EC"/>
</dbReference>
<name>A0ABS9BFN0_9BACT</name>
<comment type="pathway">
    <text evidence="1 6">Carbohydrate biosynthesis; dTDP-L-rhamnose biosynthesis.</text>
</comment>
<gene>
    <name evidence="8" type="primary">rfbD</name>
    <name evidence="8" type="ORF">L0U88_07735</name>
</gene>
<evidence type="ECO:0000256" key="1">
    <source>
        <dbReference type="ARBA" id="ARBA00004781"/>
    </source>
</evidence>
<dbReference type="SUPFAM" id="SSF51735">
    <property type="entry name" value="NAD(P)-binding Rossmann-fold domains"/>
    <property type="match status" value="1"/>
</dbReference>
<dbReference type="PANTHER" id="PTHR10491:SF4">
    <property type="entry name" value="METHIONINE ADENOSYLTRANSFERASE 2 SUBUNIT BETA"/>
    <property type="match status" value="1"/>
</dbReference>
<dbReference type="Pfam" id="PF04321">
    <property type="entry name" value="RmlD_sub_bind"/>
    <property type="match status" value="1"/>
</dbReference>
<dbReference type="PANTHER" id="PTHR10491">
    <property type="entry name" value="DTDP-4-DEHYDRORHAMNOSE REDUCTASE"/>
    <property type="match status" value="1"/>
</dbReference>